<keyword evidence="3" id="KW-0134">Cell wall</keyword>
<keyword evidence="11" id="KW-0379">Hydroxylation</keyword>
<dbReference type="Proteomes" id="UP000315295">
    <property type="component" value="Unassembled WGS sequence"/>
</dbReference>
<evidence type="ECO:0000256" key="8">
    <source>
        <dbReference type="ARBA" id="ARBA00022980"/>
    </source>
</evidence>
<dbReference type="InterPro" id="IPR013210">
    <property type="entry name" value="LRR_N_plant-typ"/>
</dbReference>
<gene>
    <name evidence="17" type="ORF">C1H46_017467</name>
</gene>
<evidence type="ECO:0000256" key="12">
    <source>
        <dbReference type="ARBA" id="ARBA00023316"/>
    </source>
</evidence>
<reference evidence="17 18" key="1">
    <citation type="journal article" date="2019" name="G3 (Bethesda)">
        <title>Sequencing of a Wild Apple (Malus baccata) Genome Unravels the Differences Between Cultivated and Wild Apple Species Regarding Disease Resistance and Cold Tolerance.</title>
        <authorList>
            <person name="Chen X."/>
        </authorList>
    </citation>
    <scope>NUCLEOTIDE SEQUENCE [LARGE SCALE GENOMIC DNA]</scope>
    <source>
        <strain evidence="18">cv. Shandingzi</strain>
        <tissue evidence="17">Leaves</tissue>
    </source>
</reference>
<dbReference type="EMBL" id="VIEB01000283">
    <property type="protein sequence ID" value="TQD96918.1"/>
    <property type="molecule type" value="Genomic_DNA"/>
</dbReference>
<evidence type="ECO:0000256" key="6">
    <source>
        <dbReference type="ARBA" id="ARBA00022729"/>
    </source>
</evidence>
<dbReference type="InterPro" id="IPR001593">
    <property type="entry name" value="Ribosomal_eS1"/>
</dbReference>
<comment type="subunit">
    <text evidence="13">Component of the small ribosomal subunit. Mature ribosomes consist of a small (40S) and a large (60S) subunit. The 40S subunit contains about 33 different proteins and 1 molecule of RNA (18S). The 60S subunit contains about 49 different proteins and 3 molecules of RNA (25S, 5.8S and 5S).</text>
</comment>
<evidence type="ECO:0000259" key="16">
    <source>
        <dbReference type="Pfam" id="PF08263"/>
    </source>
</evidence>
<dbReference type="HAMAP" id="MF_03122">
    <property type="entry name" value="Ribosomal_eS1_euk"/>
    <property type="match status" value="1"/>
</dbReference>
<protein>
    <recommendedName>
        <fullName evidence="13">Small ribosomal subunit protein eS1</fullName>
    </recommendedName>
</protein>
<keyword evidence="13" id="KW-0963">Cytoplasm</keyword>
<dbReference type="PROSITE" id="PS01191">
    <property type="entry name" value="RIBOSOMAL_S3AE"/>
    <property type="match status" value="1"/>
</dbReference>
<dbReference type="AlphaFoldDB" id="A0A540MDV0"/>
<evidence type="ECO:0000256" key="7">
    <source>
        <dbReference type="ARBA" id="ARBA00022737"/>
    </source>
</evidence>
<evidence type="ECO:0000256" key="15">
    <source>
        <dbReference type="SAM" id="SignalP"/>
    </source>
</evidence>
<dbReference type="GO" id="GO:0006412">
    <property type="term" value="P:translation"/>
    <property type="evidence" value="ECO:0007669"/>
    <property type="project" value="UniProtKB-UniRule"/>
</dbReference>
<feature type="domain" description="Leucine-rich repeat-containing N-terminal plant-type" evidence="16">
    <location>
        <begin position="43"/>
        <end position="76"/>
    </location>
</feature>
<evidence type="ECO:0000256" key="3">
    <source>
        <dbReference type="ARBA" id="ARBA00022512"/>
    </source>
</evidence>
<dbReference type="InterPro" id="IPR051582">
    <property type="entry name" value="LRR_extensin-like_regulator"/>
</dbReference>
<dbReference type="Pfam" id="PF01015">
    <property type="entry name" value="Ribosomal_S3Ae"/>
    <property type="match status" value="1"/>
</dbReference>
<keyword evidence="7" id="KW-0677">Repeat</keyword>
<dbReference type="Gene3D" id="3.80.10.10">
    <property type="entry name" value="Ribonuclease Inhibitor"/>
    <property type="match status" value="2"/>
</dbReference>
<keyword evidence="10 13" id="KW-0687">Ribonucleoprotein</keyword>
<dbReference type="InterPro" id="IPR027500">
    <property type="entry name" value="Ribosomal_eS1_euk"/>
</dbReference>
<dbReference type="STRING" id="106549.A0A540MDV0"/>
<accession>A0A540MDV0</accession>
<keyword evidence="6 15" id="KW-0732">Signal</keyword>
<keyword evidence="5" id="KW-0433">Leucine-rich repeat</keyword>
<dbReference type="Pfam" id="PF08263">
    <property type="entry name" value="LRRNT_2"/>
    <property type="match status" value="1"/>
</dbReference>
<dbReference type="InterPro" id="IPR032675">
    <property type="entry name" value="LRR_dom_sf"/>
</dbReference>
<evidence type="ECO:0000256" key="10">
    <source>
        <dbReference type="ARBA" id="ARBA00023274"/>
    </source>
</evidence>
<evidence type="ECO:0000256" key="14">
    <source>
        <dbReference type="RuleBase" id="RU000668"/>
    </source>
</evidence>
<evidence type="ECO:0000313" key="18">
    <source>
        <dbReference type="Proteomes" id="UP000315295"/>
    </source>
</evidence>
<evidence type="ECO:0000313" key="17">
    <source>
        <dbReference type="EMBL" id="TQD96918.1"/>
    </source>
</evidence>
<organism evidence="17 18">
    <name type="scientific">Malus baccata</name>
    <name type="common">Siberian crab apple</name>
    <name type="synonym">Pyrus baccata</name>
    <dbReference type="NCBI Taxonomy" id="106549"/>
    <lineage>
        <taxon>Eukaryota</taxon>
        <taxon>Viridiplantae</taxon>
        <taxon>Streptophyta</taxon>
        <taxon>Embryophyta</taxon>
        <taxon>Tracheophyta</taxon>
        <taxon>Spermatophyta</taxon>
        <taxon>Magnoliopsida</taxon>
        <taxon>eudicotyledons</taxon>
        <taxon>Gunneridae</taxon>
        <taxon>Pentapetalae</taxon>
        <taxon>rosids</taxon>
        <taxon>fabids</taxon>
        <taxon>Rosales</taxon>
        <taxon>Rosaceae</taxon>
        <taxon>Amygdaloideae</taxon>
        <taxon>Maleae</taxon>
        <taxon>Malus</taxon>
    </lineage>
</organism>
<dbReference type="PANTHER" id="PTHR32093">
    <property type="entry name" value="LEUCINE-RICH REPEAT EXTENSIN-LIKE PROTEIN 3-RELATED"/>
    <property type="match status" value="1"/>
</dbReference>
<keyword evidence="18" id="KW-1185">Reference proteome</keyword>
<dbReference type="PANTHER" id="PTHR32093:SF121">
    <property type="entry name" value="LEUCINE-RICH REPEAT EXTENSIN-LIKE PROTEIN 6"/>
    <property type="match status" value="1"/>
</dbReference>
<evidence type="ECO:0000256" key="13">
    <source>
        <dbReference type="HAMAP-Rule" id="MF_03122"/>
    </source>
</evidence>
<sequence>MKTPNLTLALSLLLFFIFLSKPSHQASNPPPPLPNPRLLKAYTALQAWKHVITSDPNNFTANWCALNVCNYTGVYCAQAPDDPHTVTVSGIDLNHANIVGSLPEELGLLTDLALFHVNSNRFYGTVPYSFRYLHLLHELDISNNQFSGQFPLSVLYLLSLKFLDVRYNNFRGEIPSTLFDLKLDALFVNNNKFQFSLPQNIGNSSLSVIVLANNDLKGCIPSSFANLKDTLDEVILMNTGLRGCLPSNLGLLDKVKVFDISNNDLVGGLPESTGGMKSLEQLNVANNKFSGKIPASICSLPKLENFTYSYNYFCTQPPTCMKLQEQDDRKNCIPYRQLQRSPKECATFYANLVPRARAPPVPAMAVGKNKRISKSKKGGKKKAVDPFAKKDWYDIKAPKLFNHQNVGKTLVSRTQGTKIASEGLKHRVFEVSLADLQGDEEHAYRKMRLRAEDVQGKTVLTNFWGMNFTTDKLRSLVRKWQTLIEAHVDVKTTDNYTLRMFCIGFTKRRPNQVKRTCYAQSSQVRQIRRKMSEIMIAQATSSDLKGLVSKFIAESIGKEIEKATMSIYPLQNVFIRKVKILKAPKFDLTKLMEVHGGEDVGVKVERPAEEAAPEVQQEIVGA</sequence>
<evidence type="ECO:0000256" key="2">
    <source>
        <dbReference type="ARBA" id="ARBA00004496"/>
    </source>
</evidence>
<evidence type="ECO:0000256" key="9">
    <source>
        <dbReference type="ARBA" id="ARBA00023180"/>
    </source>
</evidence>
<keyword evidence="8 13" id="KW-0689">Ribosomal protein</keyword>
<evidence type="ECO:0000256" key="4">
    <source>
        <dbReference type="ARBA" id="ARBA00022525"/>
    </source>
</evidence>
<comment type="caution">
    <text evidence="17">The sequence shown here is derived from an EMBL/GenBank/DDBJ whole genome shotgun (WGS) entry which is preliminary data.</text>
</comment>
<dbReference type="InterPro" id="IPR001611">
    <property type="entry name" value="Leu-rich_rpt"/>
</dbReference>
<dbReference type="GO" id="GO:0022627">
    <property type="term" value="C:cytosolic small ribosomal subunit"/>
    <property type="evidence" value="ECO:0007669"/>
    <property type="project" value="UniProtKB-UniRule"/>
</dbReference>
<dbReference type="SUPFAM" id="SSF52058">
    <property type="entry name" value="L domain-like"/>
    <property type="match status" value="1"/>
</dbReference>
<dbReference type="GO" id="GO:0071555">
    <property type="term" value="P:cell wall organization"/>
    <property type="evidence" value="ECO:0007669"/>
    <property type="project" value="UniProtKB-KW"/>
</dbReference>
<name>A0A540MDV0_MALBA</name>
<keyword evidence="12" id="KW-0961">Cell wall biogenesis/degradation</keyword>
<comment type="subcellular location">
    <subcellularLocation>
        <location evidence="2 13">Cytoplasm</location>
    </subcellularLocation>
    <subcellularLocation>
        <location evidence="1">Secreted</location>
        <location evidence="1">Cell wall</location>
    </subcellularLocation>
</comment>
<keyword evidence="9" id="KW-0325">Glycoprotein</keyword>
<feature type="signal peptide" evidence="15">
    <location>
        <begin position="1"/>
        <end position="25"/>
    </location>
</feature>
<comment type="similarity">
    <text evidence="13 14">Belongs to the eukaryotic ribosomal protein eS1 family.</text>
</comment>
<dbReference type="FunFam" id="3.80.10.10:FF:000224">
    <property type="entry name" value="Leucine-rich repeat extensin-like protein 1"/>
    <property type="match status" value="1"/>
</dbReference>
<proteinExistence type="inferred from homology"/>
<keyword evidence="4" id="KW-0964">Secreted</keyword>
<dbReference type="Pfam" id="PF00560">
    <property type="entry name" value="LRR_1"/>
    <property type="match status" value="4"/>
</dbReference>
<evidence type="ECO:0000256" key="5">
    <source>
        <dbReference type="ARBA" id="ARBA00022614"/>
    </source>
</evidence>
<evidence type="ECO:0000256" key="11">
    <source>
        <dbReference type="ARBA" id="ARBA00023278"/>
    </source>
</evidence>
<dbReference type="InterPro" id="IPR018281">
    <property type="entry name" value="Ribosomal_eS1_CS"/>
</dbReference>
<feature type="initiator methionine" description="Removed" evidence="13">
    <location>
        <position position="364"/>
    </location>
</feature>
<dbReference type="SMART" id="SM01397">
    <property type="entry name" value="Ribosomal_S3Ae"/>
    <property type="match status" value="1"/>
</dbReference>
<evidence type="ECO:0000256" key="1">
    <source>
        <dbReference type="ARBA" id="ARBA00004191"/>
    </source>
</evidence>
<feature type="chain" id="PRO_5021725890" description="Small ribosomal subunit protein eS1" evidence="15">
    <location>
        <begin position="26"/>
        <end position="622"/>
    </location>
</feature>
<dbReference type="GO" id="GO:0003735">
    <property type="term" value="F:structural constituent of ribosome"/>
    <property type="evidence" value="ECO:0007669"/>
    <property type="project" value="UniProtKB-UniRule"/>
</dbReference>